<dbReference type="InterPro" id="IPR002347">
    <property type="entry name" value="SDR_fam"/>
</dbReference>
<reference evidence="3" key="1">
    <citation type="journal article" date="2014" name="Int. J. Syst. Evol. Microbiol.">
        <title>Complete genome sequence of Corynebacterium casei LMG S-19264T (=DSM 44701T), isolated from a smear-ripened cheese.</title>
        <authorList>
            <consortium name="US DOE Joint Genome Institute (JGI-PGF)"/>
            <person name="Walter F."/>
            <person name="Albersmeier A."/>
            <person name="Kalinowski J."/>
            <person name="Ruckert C."/>
        </authorList>
    </citation>
    <scope>NUCLEOTIDE SEQUENCE</scope>
    <source>
        <strain evidence="3">CGMCC 1.3617</strain>
    </source>
</reference>
<dbReference type="GO" id="GO:0032787">
    <property type="term" value="P:monocarboxylic acid metabolic process"/>
    <property type="evidence" value="ECO:0007669"/>
    <property type="project" value="UniProtKB-ARBA"/>
</dbReference>
<dbReference type="Proteomes" id="UP000661507">
    <property type="component" value="Unassembled WGS sequence"/>
</dbReference>
<dbReference type="FunFam" id="3.40.50.720:FF:000084">
    <property type="entry name" value="Short-chain dehydrogenase reductase"/>
    <property type="match status" value="1"/>
</dbReference>
<dbReference type="Pfam" id="PF00106">
    <property type="entry name" value="adh_short"/>
    <property type="match status" value="1"/>
</dbReference>
<dbReference type="RefSeq" id="WP_188967383.1">
    <property type="nucleotide sequence ID" value="NZ_BMKW01000005.1"/>
</dbReference>
<dbReference type="InterPro" id="IPR050259">
    <property type="entry name" value="SDR"/>
</dbReference>
<dbReference type="EMBL" id="BMKW01000005">
    <property type="protein sequence ID" value="GGJ16682.1"/>
    <property type="molecule type" value="Genomic_DNA"/>
</dbReference>
<evidence type="ECO:0000256" key="2">
    <source>
        <dbReference type="RuleBase" id="RU000363"/>
    </source>
</evidence>
<dbReference type="PRINTS" id="PR00081">
    <property type="entry name" value="GDHRDH"/>
</dbReference>
<comment type="caution">
    <text evidence="3">The sequence shown here is derived from an EMBL/GenBank/DDBJ whole genome shotgun (WGS) entry which is preliminary data.</text>
</comment>
<dbReference type="CDD" id="cd05233">
    <property type="entry name" value="SDR_c"/>
    <property type="match status" value="1"/>
</dbReference>
<dbReference type="InterPro" id="IPR020904">
    <property type="entry name" value="Sc_DH/Rdtase_CS"/>
</dbReference>
<evidence type="ECO:0000313" key="4">
    <source>
        <dbReference type="Proteomes" id="UP000661507"/>
    </source>
</evidence>
<accession>A0A917KKT6</accession>
<dbReference type="PRINTS" id="PR00080">
    <property type="entry name" value="SDRFAMILY"/>
</dbReference>
<dbReference type="PROSITE" id="PS00061">
    <property type="entry name" value="ADH_SHORT"/>
    <property type="match status" value="1"/>
</dbReference>
<name>A0A917KKT6_9PROT</name>
<dbReference type="AlphaFoldDB" id="A0A917KKT6"/>
<dbReference type="SUPFAM" id="SSF51735">
    <property type="entry name" value="NAD(P)-binding Rossmann-fold domains"/>
    <property type="match status" value="1"/>
</dbReference>
<comment type="similarity">
    <text evidence="1 2">Belongs to the short-chain dehydrogenases/reductases (SDR) family.</text>
</comment>
<dbReference type="PANTHER" id="PTHR42879:SF2">
    <property type="entry name" value="3-OXOACYL-[ACYL-CARRIER-PROTEIN] REDUCTASE FABG"/>
    <property type="match status" value="1"/>
</dbReference>
<proteinExistence type="inferred from homology"/>
<dbReference type="Gene3D" id="3.40.50.720">
    <property type="entry name" value="NAD(P)-binding Rossmann-like Domain"/>
    <property type="match status" value="1"/>
</dbReference>
<protein>
    <submittedName>
        <fullName evidence="3">2-hydroxycyclohexanecarboxyl-CoA dehydrogenase</fullName>
    </submittedName>
</protein>
<organism evidence="3 4">
    <name type="scientific">Neoroseomonas lacus</name>
    <dbReference type="NCBI Taxonomy" id="287609"/>
    <lineage>
        <taxon>Bacteria</taxon>
        <taxon>Pseudomonadati</taxon>
        <taxon>Pseudomonadota</taxon>
        <taxon>Alphaproteobacteria</taxon>
        <taxon>Acetobacterales</taxon>
        <taxon>Acetobacteraceae</taxon>
        <taxon>Neoroseomonas</taxon>
    </lineage>
</organism>
<sequence length="249" mass="25628">MTELAGQVAIVTGGSRGIGGAIALAFARAGADIALCHLDDTEGAAATAGAITALGRRVYQESFDVADGARLRGFIAAAEAALGPPDILVTNAGINLRGAFETLPEETFRRVMDVHYMHTVTAAQAVYPGMVARKRGRIITISSQLVFKGAPNIVPYCAAKGAILAFTRALALEAAPHGVRVNSIAPGPVDTALTQSRGPEWRAMIEASLPSGRLGVPEDIAPTALLLAGRGGDFYIGACLSPNGGDVMH</sequence>
<dbReference type="InterPro" id="IPR036291">
    <property type="entry name" value="NAD(P)-bd_dom_sf"/>
</dbReference>
<gene>
    <name evidence="3" type="primary">badH</name>
    <name evidence="3" type="ORF">GCM10011320_25080</name>
</gene>
<keyword evidence="4" id="KW-1185">Reference proteome</keyword>
<dbReference type="PANTHER" id="PTHR42879">
    <property type="entry name" value="3-OXOACYL-(ACYL-CARRIER-PROTEIN) REDUCTASE"/>
    <property type="match status" value="1"/>
</dbReference>
<evidence type="ECO:0000256" key="1">
    <source>
        <dbReference type="ARBA" id="ARBA00006484"/>
    </source>
</evidence>
<reference evidence="3" key="2">
    <citation type="submission" date="2020-09" db="EMBL/GenBank/DDBJ databases">
        <authorList>
            <person name="Sun Q."/>
            <person name="Zhou Y."/>
        </authorList>
    </citation>
    <scope>NUCLEOTIDE SEQUENCE</scope>
    <source>
        <strain evidence="3">CGMCC 1.3617</strain>
    </source>
</reference>
<evidence type="ECO:0000313" key="3">
    <source>
        <dbReference type="EMBL" id="GGJ16682.1"/>
    </source>
</evidence>